<keyword evidence="5" id="KW-1003">Cell membrane</keyword>
<feature type="transmembrane region" description="Helical" evidence="5">
    <location>
        <begin position="44"/>
        <end position="63"/>
    </location>
</feature>
<keyword evidence="2 5" id="KW-0812">Transmembrane</keyword>
<feature type="transmembrane region" description="Helical" evidence="5">
    <location>
        <begin position="250"/>
        <end position="273"/>
    </location>
</feature>
<dbReference type="PANTHER" id="PTHR43483">
    <property type="entry name" value="MEMBRANE TRANSPORTER PROTEIN HI_0806-RELATED"/>
    <property type="match status" value="1"/>
</dbReference>
<organism evidence="6 7">
    <name type="scientific">Orrella marina</name>
    <dbReference type="NCBI Taxonomy" id="2163011"/>
    <lineage>
        <taxon>Bacteria</taxon>
        <taxon>Pseudomonadati</taxon>
        <taxon>Pseudomonadota</taxon>
        <taxon>Betaproteobacteria</taxon>
        <taxon>Burkholderiales</taxon>
        <taxon>Alcaligenaceae</taxon>
        <taxon>Orrella</taxon>
    </lineage>
</organism>
<dbReference type="EMBL" id="CP028901">
    <property type="protein sequence ID" value="AWB34983.1"/>
    <property type="molecule type" value="Genomic_DNA"/>
</dbReference>
<dbReference type="AlphaFoldDB" id="A0A2R4XMF8"/>
<dbReference type="KEGG" id="boz:DBV39_16010"/>
<proteinExistence type="inferred from homology"/>
<dbReference type="OrthoDB" id="457670at2"/>
<evidence type="ECO:0000256" key="4">
    <source>
        <dbReference type="ARBA" id="ARBA00023136"/>
    </source>
</evidence>
<sequence length="276" mass="28654">MEPLFFLAYAILGCVAGFAAGLLGIGGGMLLVPFMTALLTAQGLPLELVVHAAIATSMASIIFTSMSSVRAHHRKGAVRWDLVLSFSPGIVIGGLLAGGAVFAALRTGWLALVFAVFVGYSAVQMVANRKPKPSRQMPGPLGTGAAGAGIGFLSGLVGAGGGFVSVPFMLWCNVALHQAVGTSAALGFPIAVANTIGYVWSGMNATDLPPGMIGYVYWPALLVLLFFSVIFAPIGAKVAHKLPVPALKKVFAGLLFMLAIYMLYKASVAFNWFGNF</sequence>
<feature type="transmembrane region" description="Helical" evidence="5">
    <location>
        <begin position="215"/>
        <end position="238"/>
    </location>
</feature>
<protein>
    <recommendedName>
        <fullName evidence="5">Probable membrane transporter protein</fullName>
    </recommendedName>
</protein>
<accession>A0A2R4XMF8</accession>
<keyword evidence="4 5" id="KW-0472">Membrane</keyword>
<evidence type="ECO:0000256" key="1">
    <source>
        <dbReference type="ARBA" id="ARBA00004141"/>
    </source>
</evidence>
<reference evidence="6 7" key="1">
    <citation type="submission" date="2018-04" db="EMBL/GenBank/DDBJ databases">
        <title>Bordetella sp. HZ20 isolated from seawater.</title>
        <authorList>
            <person name="Sun C."/>
        </authorList>
    </citation>
    <scope>NUCLEOTIDE SEQUENCE [LARGE SCALE GENOMIC DNA]</scope>
    <source>
        <strain evidence="6 7">HZ20</strain>
    </source>
</reference>
<evidence type="ECO:0000256" key="5">
    <source>
        <dbReference type="RuleBase" id="RU363041"/>
    </source>
</evidence>
<dbReference type="GO" id="GO:0005886">
    <property type="term" value="C:plasma membrane"/>
    <property type="evidence" value="ECO:0007669"/>
    <property type="project" value="UniProtKB-SubCell"/>
</dbReference>
<evidence type="ECO:0000313" key="7">
    <source>
        <dbReference type="Proteomes" id="UP000244571"/>
    </source>
</evidence>
<feature type="transmembrane region" description="Helical" evidence="5">
    <location>
        <begin position="184"/>
        <end position="203"/>
    </location>
</feature>
<dbReference type="PANTHER" id="PTHR43483:SF3">
    <property type="entry name" value="MEMBRANE TRANSPORTER PROTEIN HI_0806-RELATED"/>
    <property type="match status" value="1"/>
</dbReference>
<dbReference type="InterPro" id="IPR002781">
    <property type="entry name" value="TM_pro_TauE-like"/>
</dbReference>
<feature type="transmembrane region" description="Helical" evidence="5">
    <location>
        <begin position="109"/>
        <end position="127"/>
    </location>
</feature>
<evidence type="ECO:0000313" key="6">
    <source>
        <dbReference type="EMBL" id="AWB34983.1"/>
    </source>
</evidence>
<comment type="similarity">
    <text evidence="5">Belongs to the 4-toluene sulfonate uptake permease (TSUP) (TC 2.A.102) family.</text>
</comment>
<dbReference type="Pfam" id="PF01925">
    <property type="entry name" value="TauE"/>
    <property type="match status" value="1"/>
</dbReference>
<evidence type="ECO:0000256" key="2">
    <source>
        <dbReference type="ARBA" id="ARBA00022692"/>
    </source>
</evidence>
<keyword evidence="7" id="KW-1185">Reference proteome</keyword>
<dbReference type="Proteomes" id="UP000244571">
    <property type="component" value="Chromosome"/>
</dbReference>
<dbReference type="RefSeq" id="WP_108622393.1">
    <property type="nucleotide sequence ID" value="NZ_CP028901.1"/>
</dbReference>
<evidence type="ECO:0000256" key="3">
    <source>
        <dbReference type="ARBA" id="ARBA00022989"/>
    </source>
</evidence>
<comment type="subcellular location">
    <subcellularLocation>
        <location evidence="5">Cell membrane</location>
        <topology evidence="5">Multi-pass membrane protein</topology>
    </subcellularLocation>
    <subcellularLocation>
        <location evidence="1">Membrane</location>
        <topology evidence="1">Multi-pass membrane protein</topology>
    </subcellularLocation>
</comment>
<keyword evidence="3 5" id="KW-1133">Transmembrane helix</keyword>
<feature type="transmembrane region" description="Helical" evidence="5">
    <location>
        <begin position="6"/>
        <end position="32"/>
    </location>
</feature>
<feature type="transmembrane region" description="Helical" evidence="5">
    <location>
        <begin position="83"/>
        <end position="102"/>
    </location>
</feature>
<name>A0A2R4XMF8_9BURK</name>
<feature type="transmembrane region" description="Helical" evidence="5">
    <location>
        <begin position="147"/>
        <end position="172"/>
    </location>
</feature>
<gene>
    <name evidence="6" type="ORF">DBV39_16010</name>
</gene>